<evidence type="ECO:0000259" key="4">
    <source>
        <dbReference type="Pfam" id="PF03358"/>
    </source>
</evidence>
<evidence type="ECO:0000256" key="3">
    <source>
        <dbReference type="ARBA" id="ARBA00023002"/>
    </source>
</evidence>
<proteinExistence type="predicted"/>
<gene>
    <name evidence="5" type="ORF">ACFSYH_13490</name>
</gene>
<dbReference type="PANTHER" id="PTHR43408:SF2">
    <property type="entry name" value="FMN REDUCTASE (NADPH)"/>
    <property type="match status" value="1"/>
</dbReference>
<dbReference type="EMBL" id="JBHUOP010000007">
    <property type="protein sequence ID" value="MFD2841573.1"/>
    <property type="molecule type" value="Genomic_DNA"/>
</dbReference>
<evidence type="ECO:0000313" key="5">
    <source>
        <dbReference type="EMBL" id="MFD2841573.1"/>
    </source>
</evidence>
<dbReference type="InterPro" id="IPR029039">
    <property type="entry name" value="Flavoprotein-like_sf"/>
</dbReference>
<sequence>MTSSFSTPEPAAPTHISGSVPVKIAVVNGSPSIPSKTGALAHEIVERLSNKLPVDVRFIAVNDLVPFFSDSYGDPSSPIATALATIADADFLIAASPIYKGSYTGLFKHVFDLLPPSALADKPVLLVATGGTERHTLALEHQFRPLFGFFQADTLPITIYGHDSEFENYKVVSAELDKRIDRAVLRALPFLSADLREASLYPSI</sequence>
<dbReference type="RefSeq" id="WP_377467710.1">
    <property type="nucleotide sequence ID" value="NZ_JBHUOP010000007.1"/>
</dbReference>
<dbReference type="PANTHER" id="PTHR43408">
    <property type="entry name" value="FMN REDUCTASE (NADPH)"/>
    <property type="match status" value="1"/>
</dbReference>
<accession>A0ABW5XL01</accession>
<keyword evidence="6" id="KW-1185">Reference proteome</keyword>
<name>A0ABW5XL01_9MICO</name>
<evidence type="ECO:0000256" key="1">
    <source>
        <dbReference type="ARBA" id="ARBA00022630"/>
    </source>
</evidence>
<dbReference type="Pfam" id="PF03358">
    <property type="entry name" value="FMN_red"/>
    <property type="match status" value="1"/>
</dbReference>
<feature type="domain" description="NADPH-dependent FMN reductase-like" evidence="4">
    <location>
        <begin position="22"/>
        <end position="156"/>
    </location>
</feature>
<dbReference type="InterPro" id="IPR005025">
    <property type="entry name" value="FMN_Rdtase-like_dom"/>
</dbReference>
<keyword evidence="1" id="KW-0285">Flavoprotein</keyword>
<organism evidence="5 6">
    <name type="scientific">Populibacterium corticicola</name>
    <dbReference type="NCBI Taxonomy" id="1812826"/>
    <lineage>
        <taxon>Bacteria</taxon>
        <taxon>Bacillati</taxon>
        <taxon>Actinomycetota</taxon>
        <taxon>Actinomycetes</taxon>
        <taxon>Micrococcales</taxon>
        <taxon>Jonesiaceae</taxon>
        <taxon>Populibacterium</taxon>
    </lineage>
</organism>
<reference evidence="6" key="1">
    <citation type="journal article" date="2019" name="Int. J. Syst. Evol. Microbiol.">
        <title>The Global Catalogue of Microorganisms (GCM) 10K type strain sequencing project: providing services to taxonomists for standard genome sequencing and annotation.</title>
        <authorList>
            <consortium name="The Broad Institute Genomics Platform"/>
            <consortium name="The Broad Institute Genome Sequencing Center for Infectious Disease"/>
            <person name="Wu L."/>
            <person name="Ma J."/>
        </authorList>
    </citation>
    <scope>NUCLEOTIDE SEQUENCE [LARGE SCALE GENOMIC DNA]</scope>
    <source>
        <strain evidence="6">KCTC 33576</strain>
    </source>
</reference>
<comment type="caution">
    <text evidence="5">The sequence shown here is derived from an EMBL/GenBank/DDBJ whole genome shotgun (WGS) entry which is preliminary data.</text>
</comment>
<protein>
    <submittedName>
        <fullName evidence="5">NAD(P)H-dependent oxidoreductase</fullName>
    </submittedName>
</protein>
<dbReference type="Proteomes" id="UP001597391">
    <property type="component" value="Unassembled WGS sequence"/>
</dbReference>
<dbReference type="SUPFAM" id="SSF52218">
    <property type="entry name" value="Flavoproteins"/>
    <property type="match status" value="1"/>
</dbReference>
<dbReference type="Gene3D" id="3.40.50.360">
    <property type="match status" value="1"/>
</dbReference>
<evidence type="ECO:0000256" key="2">
    <source>
        <dbReference type="ARBA" id="ARBA00022643"/>
    </source>
</evidence>
<keyword evidence="3" id="KW-0560">Oxidoreductase</keyword>
<dbReference type="InterPro" id="IPR051814">
    <property type="entry name" value="NAD(P)H-dep_FMN_reductase"/>
</dbReference>
<keyword evidence="2" id="KW-0288">FMN</keyword>
<evidence type="ECO:0000313" key="6">
    <source>
        <dbReference type="Proteomes" id="UP001597391"/>
    </source>
</evidence>